<name>A0ABQ8H0N0_9ROSI</name>
<keyword evidence="3" id="KW-1185">Reference proteome</keyword>
<dbReference type="EMBL" id="JAFEMO010000015">
    <property type="protein sequence ID" value="KAH7543764.1"/>
    <property type="molecule type" value="Genomic_DNA"/>
</dbReference>
<reference evidence="2 3" key="1">
    <citation type="submission" date="2021-02" db="EMBL/GenBank/DDBJ databases">
        <title>Plant Genome Project.</title>
        <authorList>
            <person name="Zhang R.-G."/>
        </authorList>
    </citation>
    <scope>NUCLEOTIDE SEQUENCE [LARGE SCALE GENOMIC DNA]</scope>
    <source>
        <tissue evidence="2">Leaves</tissue>
    </source>
</reference>
<evidence type="ECO:0000256" key="1">
    <source>
        <dbReference type="SAM" id="MobiDB-lite"/>
    </source>
</evidence>
<comment type="caution">
    <text evidence="2">The sequence shown here is derived from an EMBL/GenBank/DDBJ whole genome shotgun (WGS) entry which is preliminary data.</text>
</comment>
<organism evidence="2 3">
    <name type="scientific">Xanthoceras sorbifolium</name>
    <dbReference type="NCBI Taxonomy" id="99658"/>
    <lineage>
        <taxon>Eukaryota</taxon>
        <taxon>Viridiplantae</taxon>
        <taxon>Streptophyta</taxon>
        <taxon>Embryophyta</taxon>
        <taxon>Tracheophyta</taxon>
        <taxon>Spermatophyta</taxon>
        <taxon>Magnoliopsida</taxon>
        <taxon>eudicotyledons</taxon>
        <taxon>Gunneridae</taxon>
        <taxon>Pentapetalae</taxon>
        <taxon>rosids</taxon>
        <taxon>malvids</taxon>
        <taxon>Sapindales</taxon>
        <taxon>Sapindaceae</taxon>
        <taxon>Xanthoceroideae</taxon>
        <taxon>Xanthoceras</taxon>
    </lineage>
</organism>
<sequence>MATSTARLLLKNDKLLHNPFTCRPNPQVFRSLINPMTQELYLQRSVLWDGFDFIDLVRGKPSLALDRMEAARWRKCVVSDGDKSEDEYGSDNEVKITDSDLENLLDSDEDSDEEEERLRRCDGSDDRDDDDGFERRK</sequence>
<protein>
    <submittedName>
        <fullName evidence="2">Uncharacterized protein</fullName>
    </submittedName>
</protein>
<proteinExistence type="predicted"/>
<feature type="region of interest" description="Disordered" evidence="1">
    <location>
        <begin position="79"/>
        <end position="137"/>
    </location>
</feature>
<feature type="compositionally biased region" description="Acidic residues" evidence="1">
    <location>
        <begin position="99"/>
        <end position="115"/>
    </location>
</feature>
<evidence type="ECO:0000313" key="3">
    <source>
        <dbReference type="Proteomes" id="UP000827721"/>
    </source>
</evidence>
<gene>
    <name evidence="2" type="ORF">JRO89_XS15G0012200</name>
</gene>
<accession>A0ABQ8H0N0</accession>
<evidence type="ECO:0000313" key="2">
    <source>
        <dbReference type="EMBL" id="KAH7543764.1"/>
    </source>
</evidence>
<dbReference type="Proteomes" id="UP000827721">
    <property type="component" value="Unassembled WGS sequence"/>
</dbReference>
<feature type="compositionally biased region" description="Acidic residues" evidence="1">
    <location>
        <begin position="125"/>
        <end position="137"/>
    </location>
</feature>